<dbReference type="FunFam" id="1.10.510.10:FF:000044">
    <property type="entry name" value="Putative LRR receptor-like serine/threonine-protein kinase"/>
    <property type="match status" value="1"/>
</dbReference>
<dbReference type="Pfam" id="PF11721">
    <property type="entry name" value="Malectin"/>
    <property type="match status" value="1"/>
</dbReference>
<dbReference type="InterPro" id="IPR000719">
    <property type="entry name" value="Prot_kinase_dom"/>
</dbReference>
<evidence type="ECO:0000256" key="6">
    <source>
        <dbReference type="ARBA" id="ARBA00022692"/>
    </source>
</evidence>
<evidence type="ECO:0000256" key="15">
    <source>
        <dbReference type="ARBA" id="ARBA00023180"/>
    </source>
</evidence>
<dbReference type="FunFam" id="3.30.200.20:FF:000140">
    <property type="entry name" value="Leucine-rich repeat receptor-like protein kinase"/>
    <property type="match status" value="1"/>
</dbReference>
<dbReference type="FunFam" id="3.80.10.10:FF:000298">
    <property type="entry name" value="Putative LRR receptor-like serine/threonine-protein kinase"/>
    <property type="match status" value="1"/>
</dbReference>
<gene>
    <name evidence="20" type="ORF">GSMUA_73840.1</name>
</gene>
<dbReference type="FunFam" id="2.60.120.430:FF:000002">
    <property type="entry name" value="Leucine-rich repeat receptor-like protein kinase"/>
    <property type="match status" value="1"/>
</dbReference>
<keyword evidence="10" id="KW-0418">Kinase</keyword>
<dbReference type="GO" id="GO:0005524">
    <property type="term" value="F:ATP binding"/>
    <property type="evidence" value="ECO:0007669"/>
    <property type="project" value="UniProtKB-KW"/>
</dbReference>
<evidence type="ECO:0000259" key="19">
    <source>
        <dbReference type="PROSITE" id="PS50011"/>
    </source>
</evidence>
<evidence type="ECO:0000256" key="2">
    <source>
        <dbReference type="ARBA" id="ARBA00012513"/>
    </source>
</evidence>
<keyword evidence="8" id="KW-0677">Repeat</keyword>
<evidence type="ECO:0000256" key="18">
    <source>
        <dbReference type="SAM" id="SignalP"/>
    </source>
</evidence>
<dbReference type="SMART" id="SM00220">
    <property type="entry name" value="S_TKc"/>
    <property type="match status" value="1"/>
</dbReference>
<feature type="region of interest" description="Disordered" evidence="16">
    <location>
        <begin position="1088"/>
        <end position="1142"/>
    </location>
</feature>
<sequence length="1142" mass="125569">MLRHKRHADSYWETLVLCFLCLLFFLDRFEGATTVPAEVAALNAILGRWGWTASATSSPAWNISGEPCSGAAIGSTALDDPNFNPGIKCDCSYDNGTTCHITRLKVYALDVEGEIPDELQNLTYLFDLDLNQNYLTGPLPAFIGNLTKLQYLTFGANALSGSIPKELGKLTSLISLSLGINNFTGPIPLELGNLTNLQQFKVYALDVEGEIPDELQNLTYLFDLDLNQNYLTGPLPAFIGNLTKLQYLAFGTNALSGSIPKELGKLTSLISLSIGTNNFTGPIPLELGNLTNLQKLYINSCGASGEFPSTISGLSSLQELWASDNNFTGKFPDFSRTSLVILRIQGNSFEGPIPSSLSNMTKVTDLRIGDIQNGSSSLAFIRNLSSLSILILRNCRISDIMPSDFSRFTMRYCYLCLHRDLSFNNLTGQIPQSLFNLSLLSYLFLGNNSLSGSLPTGKSESLLNIDLSYNQLGGSFPSWVSEQNLKINLVANNFVISGSNNSVLASGLNCLQRDIPCNHRAPIYSSFAINCGGNKTITSSDGTLYEIDGRALSSASYYVTETNKWAVSTVGSFQDASNADYTQYSSSQFQKTQEPELYQTARISPSSLRYYGLGLENGNYTVMLHFAETRIPDPPTWKSTGRRIFDIYIQGNLVLKDFDIRAEENSLTAVTRKFIVPVTDNFLEIHFFWAGKGTCCVPDQGYYGSSVSAISVNPASYFICYFSDFTPTVSNKPPSSASKSSNKSTIVGIFSGIGALVLLIVGILIYWQRQRLSKDDEDELLEMSSRPDTFSYAELRSATEDFDPSNKLGEGGFGPVFKGNLVDGRVVAVKQLSITSNQGKHQFMTEIATISAVQHRNLVKLYGCCVEGGKRLLVYEYLENKSLDQAIFGRSNLHLDWSTRSEICLGTARGLAYLHEESRVRIVHRDVKASNILLDADLYPKISDFGLAKLYDDKKTHISTRVAGTIGYLAPEYAMRGHLTEKTDVFAFGVVCLEVLSGRSNADQSLEPAKVYLLEWAWNLREKKCELELLDPTLSSYDEGQAIRLINIALLCTQASPLLRPSMSRVVAMLTGDLDVAEVKSRPGYLTDWQSDDSSSIPSGFFKPSTSGNPETSTSNTSMLNDTERTPSPSRPILDESIDEGR</sequence>
<dbReference type="InterPro" id="IPR032675">
    <property type="entry name" value="LRR_dom_sf"/>
</dbReference>
<dbReference type="InterPro" id="IPR051824">
    <property type="entry name" value="LRR_Rcpt-Like_S/T_Kinase"/>
</dbReference>
<dbReference type="Gene3D" id="3.30.200.20">
    <property type="entry name" value="Phosphorylase Kinase, domain 1"/>
    <property type="match status" value="1"/>
</dbReference>
<dbReference type="AlphaFoldDB" id="A0A8D7B8B6"/>
<dbReference type="InterPro" id="IPR011009">
    <property type="entry name" value="Kinase-like_dom_sf"/>
</dbReference>
<evidence type="ECO:0000256" key="10">
    <source>
        <dbReference type="ARBA" id="ARBA00022777"/>
    </source>
</evidence>
<dbReference type="EC" id="2.7.11.1" evidence="2"/>
<evidence type="ECO:0000256" key="5">
    <source>
        <dbReference type="ARBA" id="ARBA00022679"/>
    </source>
</evidence>
<keyword evidence="5" id="KW-0808">Transferase</keyword>
<evidence type="ECO:0000256" key="16">
    <source>
        <dbReference type="SAM" id="MobiDB-lite"/>
    </source>
</evidence>
<feature type="domain" description="Protein kinase" evidence="19">
    <location>
        <begin position="802"/>
        <end position="1074"/>
    </location>
</feature>
<dbReference type="InterPro" id="IPR055414">
    <property type="entry name" value="LRR_R13L4/SHOC2-like"/>
</dbReference>
<proteinExistence type="predicted"/>
<feature type="chain" id="PRO_5034871284" description="non-specific serine/threonine protein kinase" evidence="18">
    <location>
        <begin position="32"/>
        <end position="1142"/>
    </location>
</feature>
<evidence type="ECO:0000256" key="1">
    <source>
        <dbReference type="ARBA" id="ARBA00004167"/>
    </source>
</evidence>
<dbReference type="GO" id="GO:0004674">
    <property type="term" value="F:protein serine/threonine kinase activity"/>
    <property type="evidence" value="ECO:0007669"/>
    <property type="project" value="UniProtKB-KW"/>
</dbReference>
<evidence type="ECO:0000256" key="7">
    <source>
        <dbReference type="ARBA" id="ARBA00022729"/>
    </source>
</evidence>
<protein>
    <recommendedName>
        <fullName evidence="2">non-specific serine/threonine protein kinase</fullName>
        <ecNumber evidence="2">2.7.11.1</ecNumber>
    </recommendedName>
</protein>
<dbReference type="PANTHER" id="PTHR48006:SF34">
    <property type="entry name" value="OS08G0203700 PROTEIN"/>
    <property type="match status" value="1"/>
</dbReference>
<feature type="signal peptide" evidence="18">
    <location>
        <begin position="1"/>
        <end position="31"/>
    </location>
</feature>
<dbReference type="InterPro" id="IPR001245">
    <property type="entry name" value="Ser-Thr/Tyr_kinase_cat_dom"/>
</dbReference>
<keyword evidence="13 17" id="KW-0472">Membrane</keyword>
<organism evidence="20">
    <name type="scientific">Musa acuminata subsp. malaccensis</name>
    <name type="common">Wild banana</name>
    <name type="synonym">Musa malaccensis</name>
    <dbReference type="NCBI Taxonomy" id="214687"/>
    <lineage>
        <taxon>Eukaryota</taxon>
        <taxon>Viridiplantae</taxon>
        <taxon>Streptophyta</taxon>
        <taxon>Embryophyta</taxon>
        <taxon>Tracheophyta</taxon>
        <taxon>Spermatophyta</taxon>
        <taxon>Magnoliopsida</taxon>
        <taxon>Liliopsida</taxon>
        <taxon>Zingiberales</taxon>
        <taxon>Musaceae</taxon>
        <taxon>Musa</taxon>
    </lineage>
</organism>
<name>A0A8D7B8B6_MUSAM</name>
<accession>A0A8D7B8B6</accession>
<dbReference type="Pfam" id="PF07714">
    <property type="entry name" value="PK_Tyr_Ser-Thr"/>
    <property type="match status" value="1"/>
</dbReference>
<keyword evidence="3" id="KW-0723">Serine/threonine-protein kinase</keyword>
<evidence type="ECO:0000256" key="12">
    <source>
        <dbReference type="ARBA" id="ARBA00022989"/>
    </source>
</evidence>
<dbReference type="CDD" id="cd14066">
    <property type="entry name" value="STKc_IRAK"/>
    <property type="match status" value="1"/>
</dbReference>
<evidence type="ECO:0000313" key="20">
    <source>
        <dbReference type="EMBL" id="CAG1862491.1"/>
    </source>
</evidence>
<dbReference type="InterPro" id="IPR008271">
    <property type="entry name" value="Ser/Thr_kinase_AS"/>
</dbReference>
<evidence type="ECO:0000256" key="9">
    <source>
        <dbReference type="ARBA" id="ARBA00022741"/>
    </source>
</evidence>
<dbReference type="SUPFAM" id="SSF52047">
    <property type="entry name" value="RNI-like"/>
    <property type="match status" value="1"/>
</dbReference>
<reference evidence="20" key="1">
    <citation type="submission" date="2021-03" db="EMBL/GenBank/DDBJ databases">
        <authorList>
            <consortium name="Genoscope - CEA"/>
            <person name="William W."/>
        </authorList>
    </citation>
    <scope>NUCLEOTIDE SEQUENCE</scope>
    <source>
        <strain evidence="20">Doubled-haploid Pahang</strain>
    </source>
</reference>
<keyword evidence="14" id="KW-0675">Receptor</keyword>
<feature type="compositionally biased region" description="Polar residues" evidence="16">
    <location>
        <begin position="1088"/>
        <end position="1121"/>
    </location>
</feature>
<evidence type="ECO:0000256" key="11">
    <source>
        <dbReference type="ARBA" id="ARBA00022840"/>
    </source>
</evidence>
<keyword evidence="12 17" id="KW-1133">Transmembrane helix</keyword>
<dbReference type="PANTHER" id="PTHR48006">
    <property type="entry name" value="LEUCINE-RICH REPEAT-CONTAINING PROTEIN DDB_G0281931-RELATED"/>
    <property type="match status" value="1"/>
</dbReference>
<keyword evidence="11" id="KW-0067">ATP-binding</keyword>
<keyword evidence="6 17" id="KW-0812">Transmembrane</keyword>
<comment type="subcellular location">
    <subcellularLocation>
        <location evidence="1">Membrane</location>
        <topology evidence="1">Single-pass membrane protein</topology>
    </subcellularLocation>
</comment>
<dbReference type="InterPro" id="IPR021720">
    <property type="entry name" value="Malectin_dom"/>
</dbReference>
<dbReference type="GO" id="GO:0016020">
    <property type="term" value="C:membrane"/>
    <property type="evidence" value="ECO:0007669"/>
    <property type="project" value="UniProtKB-SubCell"/>
</dbReference>
<dbReference type="EMBL" id="HG996467">
    <property type="protein sequence ID" value="CAG1862491.1"/>
    <property type="molecule type" value="Genomic_DNA"/>
</dbReference>
<dbReference type="FunFam" id="3.80.10.10:FF:001380">
    <property type="entry name" value="Os05g0256100 protein"/>
    <property type="match status" value="2"/>
</dbReference>
<evidence type="ECO:0000256" key="14">
    <source>
        <dbReference type="ARBA" id="ARBA00023170"/>
    </source>
</evidence>
<dbReference type="SUPFAM" id="SSF56112">
    <property type="entry name" value="Protein kinase-like (PK-like)"/>
    <property type="match status" value="1"/>
</dbReference>
<keyword evidence="7 18" id="KW-0732">Signal</keyword>
<dbReference type="Gene3D" id="2.60.120.430">
    <property type="entry name" value="Galactose-binding lectin"/>
    <property type="match status" value="1"/>
</dbReference>
<evidence type="ECO:0000256" key="8">
    <source>
        <dbReference type="ARBA" id="ARBA00022737"/>
    </source>
</evidence>
<dbReference type="Gene3D" id="3.80.10.10">
    <property type="entry name" value="Ribonuclease Inhibitor"/>
    <property type="match status" value="4"/>
</dbReference>
<evidence type="ECO:0000256" key="4">
    <source>
        <dbReference type="ARBA" id="ARBA00022553"/>
    </source>
</evidence>
<dbReference type="PROSITE" id="PS00108">
    <property type="entry name" value="PROTEIN_KINASE_ST"/>
    <property type="match status" value="1"/>
</dbReference>
<dbReference type="Gene3D" id="1.10.510.10">
    <property type="entry name" value="Transferase(Phosphotransferase) domain 1"/>
    <property type="match status" value="1"/>
</dbReference>
<evidence type="ECO:0000256" key="13">
    <source>
        <dbReference type="ARBA" id="ARBA00023136"/>
    </source>
</evidence>
<evidence type="ECO:0000256" key="3">
    <source>
        <dbReference type="ARBA" id="ARBA00022527"/>
    </source>
</evidence>
<keyword evidence="15" id="KW-0325">Glycoprotein</keyword>
<feature type="transmembrane region" description="Helical" evidence="17">
    <location>
        <begin position="746"/>
        <end position="767"/>
    </location>
</feature>
<keyword evidence="9" id="KW-0547">Nucleotide-binding</keyword>
<dbReference type="Pfam" id="PF23598">
    <property type="entry name" value="LRR_14"/>
    <property type="match status" value="2"/>
</dbReference>
<keyword evidence="4" id="KW-0597">Phosphoprotein</keyword>
<evidence type="ECO:0000256" key="17">
    <source>
        <dbReference type="SAM" id="Phobius"/>
    </source>
</evidence>
<dbReference type="PROSITE" id="PS50011">
    <property type="entry name" value="PROTEIN_KINASE_DOM"/>
    <property type="match status" value="1"/>
</dbReference>